<name>A0A7J4IXL8_9ARCH</name>
<evidence type="ECO:0000256" key="2">
    <source>
        <dbReference type="ARBA" id="ARBA00005080"/>
    </source>
</evidence>
<dbReference type="NCBIfam" id="TIGR00063">
    <property type="entry name" value="folE"/>
    <property type="match status" value="1"/>
</dbReference>
<protein>
    <recommendedName>
        <fullName evidence="4">GTP cyclohydrolase 1</fullName>
        <ecNumber evidence="4">3.5.4.16</ecNumber>
    </recommendedName>
    <alternativeName>
        <fullName evidence="4">GTP cyclohydrolase I</fullName>
        <shortName evidence="4">GTP-CH-I</shortName>
    </alternativeName>
</protein>
<evidence type="ECO:0000313" key="7">
    <source>
        <dbReference type="EMBL" id="MBS3058992.1"/>
    </source>
</evidence>
<dbReference type="Proteomes" id="UP000683213">
    <property type="component" value="Unassembled WGS sequence"/>
</dbReference>
<dbReference type="FunFam" id="3.30.1130.10:FF:000001">
    <property type="entry name" value="GTP cyclohydrolase 1"/>
    <property type="match status" value="1"/>
</dbReference>
<evidence type="ECO:0000313" key="6">
    <source>
        <dbReference type="EMBL" id="HIH08995.1"/>
    </source>
</evidence>
<keyword evidence="4" id="KW-0862">Zinc</keyword>
<dbReference type="NCBIfam" id="NF006826">
    <property type="entry name" value="PRK09347.1-3"/>
    <property type="match status" value="1"/>
</dbReference>
<dbReference type="GO" id="GO:0006730">
    <property type="term" value="P:one-carbon metabolic process"/>
    <property type="evidence" value="ECO:0007669"/>
    <property type="project" value="UniProtKB-UniRule"/>
</dbReference>
<dbReference type="GO" id="GO:0005737">
    <property type="term" value="C:cytoplasm"/>
    <property type="evidence" value="ECO:0007669"/>
    <property type="project" value="TreeGrafter"/>
</dbReference>
<dbReference type="InterPro" id="IPR043133">
    <property type="entry name" value="GTP-CH-I_C/QueF"/>
</dbReference>
<gene>
    <name evidence="4 6" type="primary">folE</name>
    <name evidence="6" type="ORF">HA237_06600</name>
    <name evidence="7" type="ORF">J4224_01030</name>
</gene>
<dbReference type="GO" id="GO:0046654">
    <property type="term" value="P:tetrahydrofolate biosynthetic process"/>
    <property type="evidence" value="ECO:0007669"/>
    <property type="project" value="UniProtKB-UniRule"/>
</dbReference>
<dbReference type="SUPFAM" id="SSF55620">
    <property type="entry name" value="Tetrahydrobiopterin biosynthesis enzymes-like"/>
    <property type="match status" value="1"/>
</dbReference>
<dbReference type="AlphaFoldDB" id="A0A7J4IXL8"/>
<dbReference type="Proteomes" id="UP000577419">
    <property type="component" value="Unassembled WGS sequence"/>
</dbReference>
<dbReference type="PANTHER" id="PTHR11109">
    <property type="entry name" value="GTP CYCLOHYDROLASE I"/>
    <property type="match status" value="1"/>
</dbReference>
<feature type="binding site" evidence="4">
    <location>
        <position position="88"/>
    </location>
    <ligand>
        <name>Zn(2+)</name>
        <dbReference type="ChEBI" id="CHEBI:29105"/>
    </ligand>
</feature>
<evidence type="ECO:0000256" key="3">
    <source>
        <dbReference type="ARBA" id="ARBA00022801"/>
    </source>
</evidence>
<comment type="caution">
    <text evidence="6">The sequence shown here is derived from an EMBL/GenBank/DDBJ whole genome shotgun (WGS) entry which is preliminary data.</text>
</comment>
<dbReference type="PANTHER" id="PTHR11109:SF7">
    <property type="entry name" value="GTP CYCLOHYDROLASE 1"/>
    <property type="match status" value="1"/>
</dbReference>
<evidence type="ECO:0000256" key="1">
    <source>
        <dbReference type="ARBA" id="ARBA00001052"/>
    </source>
</evidence>
<keyword evidence="4" id="KW-0479">Metal-binding</keyword>
<dbReference type="InterPro" id="IPR020602">
    <property type="entry name" value="GTP_CycHdrlase_I_dom"/>
</dbReference>
<dbReference type="Gene3D" id="3.30.1130.10">
    <property type="match status" value="1"/>
</dbReference>
<dbReference type="GO" id="GO:0005525">
    <property type="term" value="F:GTP binding"/>
    <property type="evidence" value="ECO:0007669"/>
    <property type="project" value="UniProtKB-KW"/>
</dbReference>
<reference evidence="8" key="1">
    <citation type="journal article" date="2020" name="bioRxiv">
        <title>A rank-normalized archaeal taxonomy based on genome phylogeny resolves widespread incomplete and uneven classifications.</title>
        <authorList>
            <person name="Rinke C."/>
            <person name="Chuvochina M."/>
            <person name="Mussig A.J."/>
            <person name="Chaumeil P.-A."/>
            <person name="Waite D.W."/>
            <person name="Whitman W.B."/>
            <person name="Parks D.H."/>
            <person name="Hugenholtz P."/>
        </authorList>
    </citation>
    <scope>NUCLEOTIDE SEQUENCE [LARGE SCALE GENOMIC DNA]</scope>
</reference>
<feature type="binding site" evidence="4">
    <location>
        <position position="156"/>
    </location>
    <ligand>
        <name>Zn(2+)</name>
        <dbReference type="ChEBI" id="CHEBI:29105"/>
    </ligand>
</feature>
<dbReference type="GO" id="GO:0006729">
    <property type="term" value="P:tetrahydrobiopterin biosynthetic process"/>
    <property type="evidence" value="ECO:0007669"/>
    <property type="project" value="TreeGrafter"/>
</dbReference>
<dbReference type="GO" id="GO:0008270">
    <property type="term" value="F:zinc ion binding"/>
    <property type="evidence" value="ECO:0007669"/>
    <property type="project" value="UniProtKB-UniRule"/>
</dbReference>
<reference evidence="7" key="2">
    <citation type="submission" date="2021-03" db="EMBL/GenBank/DDBJ databases">
        <authorList>
            <person name="Jaffe A."/>
        </authorList>
    </citation>
    <scope>NUCLEOTIDE SEQUENCE</scope>
    <source>
        <strain evidence="7">RIFCSPHIGHO2_01_FULL_GW2011_AR10_43_9</strain>
    </source>
</reference>
<comment type="similarity">
    <text evidence="4">Belongs to the GTP cyclohydrolase I family.</text>
</comment>
<dbReference type="InterPro" id="IPR043134">
    <property type="entry name" value="GTP-CH-I_N"/>
</dbReference>
<dbReference type="EMBL" id="JAGVWF010000013">
    <property type="protein sequence ID" value="MBS3058992.1"/>
    <property type="molecule type" value="Genomic_DNA"/>
</dbReference>
<evidence type="ECO:0000259" key="5">
    <source>
        <dbReference type="Pfam" id="PF01227"/>
    </source>
</evidence>
<keyword evidence="3 4" id="KW-0378">Hydrolase</keyword>
<comment type="catalytic activity">
    <reaction evidence="1 4">
        <text>GTP + H2O = 7,8-dihydroneopterin 3'-triphosphate + formate + H(+)</text>
        <dbReference type="Rhea" id="RHEA:17473"/>
        <dbReference type="ChEBI" id="CHEBI:15377"/>
        <dbReference type="ChEBI" id="CHEBI:15378"/>
        <dbReference type="ChEBI" id="CHEBI:15740"/>
        <dbReference type="ChEBI" id="CHEBI:37565"/>
        <dbReference type="ChEBI" id="CHEBI:58462"/>
        <dbReference type="EC" id="3.5.4.16"/>
    </reaction>
</comment>
<evidence type="ECO:0000256" key="4">
    <source>
        <dbReference type="HAMAP-Rule" id="MF_00223"/>
    </source>
</evidence>
<comment type="pathway">
    <text evidence="2 4">Cofactor biosynthesis; 7,8-dihydroneopterin triphosphate biosynthesis; 7,8-dihydroneopterin triphosphate from GTP: step 1/1.</text>
</comment>
<keyword evidence="4" id="KW-0547">Nucleotide-binding</keyword>
<dbReference type="GO" id="GO:0003934">
    <property type="term" value="F:GTP cyclohydrolase I activity"/>
    <property type="evidence" value="ECO:0007669"/>
    <property type="project" value="UniProtKB-UniRule"/>
</dbReference>
<dbReference type="EMBL" id="DUFG01000033">
    <property type="protein sequence ID" value="HIH08995.1"/>
    <property type="molecule type" value="Genomic_DNA"/>
</dbReference>
<dbReference type="InterPro" id="IPR018234">
    <property type="entry name" value="GTP_CycHdrlase_I_CS"/>
</dbReference>
<sequence>MQGYYGKAKENVSLNEKSVKELITCTGENPNRQGLKKTPQRFISAWNYITSGYKKNAKQVVNGALFDAEDSSMVIVKDIDFFSTCEHHLLPFFGKIHVAYIPDEKIIGLSKIPRIVEVFSRRLQVQERMCSQIMSALDEILKPKGVAVVAEGIHTCMVIRGVEKVNSKTVTSSMTGIFLKNQRTRKEFLSLIK</sequence>
<dbReference type="NCBIfam" id="NF006825">
    <property type="entry name" value="PRK09347.1-2"/>
    <property type="match status" value="1"/>
</dbReference>
<organism evidence="6 8">
    <name type="scientific">Candidatus Iainarchaeum sp</name>
    <dbReference type="NCBI Taxonomy" id="3101447"/>
    <lineage>
        <taxon>Archaea</taxon>
        <taxon>Candidatus Iainarchaeota</taxon>
        <taxon>Candidatus Iainarchaeia</taxon>
        <taxon>Candidatus Iainarchaeales</taxon>
        <taxon>Candidatus Iainarchaeaceae</taxon>
        <taxon>Candidatus Iainarchaeum</taxon>
    </lineage>
</organism>
<dbReference type="HAMAP" id="MF_00223">
    <property type="entry name" value="FolE"/>
    <property type="match status" value="1"/>
</dbReference>
<keyword evidence="4" id="KW-0554">One-carbon metabolism</keyword>
<dbReference type="Gene3D" id="1.10.286.10">
    <property type="match status" value="1"/>
</dbReference>
<reference evidence="7" key="3">
    <citation type="submission" date="2021-05" db="EMBL/GenBank/DDBJ databases">
        <title>Protein family content uncovers lineage relationships and bacterial pathway maintenance mechanisms in DPANN archaea.</title>
        <authorList>
            <person name="Castelle C.J."/>
            <person name="Meheust R."/>
            <person name="Jaffe A.L."/>
            <person name="Seitz K."/>
            <person name="Gong X."/>
            <person name="Baker B.J."/>
            <person name="Banfield J.F."/>
        </authorList>
    </citation>
    <scope>NUCLEOTIDE SEQUENCE</scope>
    <source>
        <strain evidence="7">RIFCSPHIGHO2_01_FULL_GW2011_AR10_43_9</strain>
    </source>
</reference>
<feature type="binding site" evidence="4">
    <location>
        <position position="85"/>
    </location>
    <ligand>
        <name>Zn(2+)</name>
        <dbReference type="ChEBI" id="CHEBI:29105"/>
    </ligand>
</feature>
<evidence type="ECO:0000313" key="8">
    <source>
        <dbReference type="Proteomes" id="UP000577419"/>
    </source>
</evidence>
<dbReference type="InterPro" id="IPR001474">
    <property type="entry name" value="GTP_CycHdrlase_I"/>
</dbReference>
<keyword evidence="4" id="KW-0342">GTP-binding</keyword>
<dbReference type="Pfam" id="PF01227">
    <property type="entry name" value="GTP_cyclohydroI"/>
    <property type="match status" value="1"/>
</dbReference>
<accession>A0A7J4IXL8</accession>
<proteinExistence type="inferred from homology"/>
<feature type="domain" description="GTP cyclohydrolase I" evidence="5">
    <location>
        <begin position="16"/>
        <end position="192"/>
    </location>
</feature>
<dbReference type="EC" id="3.5.4.16" evidence="4"/>
<dbReference type="UniPathway" id="UPA00848">
    <property type="reaction ID" value="UER00151"/>
</dbReference>
<comment type="subunit">
    <text evidence="4">Homopolymer.</text>
</comment>
<dbReference type="PROSITE" id="PS00859">
    <property type="entry name" value="GTP_CYCLOHYDROL_1_1"/>
    <property type="match status" value="1"/>
</dbReference>